<proteinExistence type="predicted"/>
<sequence>GRLLSSTLPLLVPFLAGPPGAAEQPPPLARLPPEAGGSQALASAVLPHFPRLSEALAGVLTRLLCRWSEAGAAGDSAAKGEVAPHLGPDCCELLLEALLRGRKAQSDELLAVRLRAATAVLRVLPRSAPSSTERAVRGEQSALRMADAIAGWLMDEVGPDASAASEASNKDLMPRCAVEGLDLDDRRRLAFQCVVWPLSLKILEDCPLLGPRILCFFFFCAARLPFGSAEGEVARFGEQKPALGWADFLCDVFDALVVGGAARGLRLPGPSAPEALGVGAAQALSLPICDAGRGGGSPSAPRSEQGSDAEALQSLGRMFVAACMRTVRAEDRTAAYELLVKLCAQSILEPVAGDSGLPEDVKGSALAARAFVLAEAIAFRNAASLETCNWGTQDVGRLRGTRFAALTATEMRAPLQEFAAATATRQDCGPVTKLALQQLAAMLPLL</sequence>
<comment type="caution">
    <text evidence="2">The sequence shown here is derived from an EMBL/GenBank/DDBJ whole genome shotgun (WGS) entry which is preliminary data.</text>
</comment>
<evidence type="ECO:0000313" key="2">
    <source>
        <dbReference type="EMBL" id="CAE8621620.1"/>
    </source>
</evidence>
<feature type="chain" id="PRO_5033057096" description="MMS19 nucleotide excision repair protein" evidence="1">
    <location>
        <begin position="23"/>
        <end position="446"/>
    </location>
</feature>
<dbReference type="Proteomes" id="UP000654075">
    <property type="component" value="Unassembled WGS sequence"/>
</dbReference>
<keyword evidence="3" id="KW-1185">Reference proteome</keyword>
<dbReference type="OrthoDB" id="10642736at2759"/>
<protein>
    <recommendedName>
        <fullName evidence="4">MMS19 nucleotide excision repair protein</fullName>
    </recommendedName>
</protein>
<name>A0A813G5Q3_POLGL</name>
<organism evidence="2 3">
    <name type="scientific">Polarella glacialis</name>
    <name type="common">Dinoflagellate</name>
    <dbReference type="NCBI Taxonomy" id="89957"/>
    <lineage>
        <taxon>Eukaryota</taxon>
        <taxon>Sar</taxon>
        <taxon>Alveolata</taxon>
        <taxon>Dinophyceae</taxon>
        <taxon>Suessiales</taxon>
        <taxon>Suessiaceae</taxon>
        <taxon>Polarella</taxon>
    </lineage>
</organism>
<evidence type="ECO:0000256" key="1">
    <source>
        <dbReference type="SAM" id="SignalP"/>
    </source>
</evidence>
<dbReference type="AlphaFoldDB" id="A0A813G5Q3"/>
<reference evidence="2" key="1">
    <citation type="submission" date="2021-02" db="EMBL/GenBank/DDBJ databases">
        <authorList>
            <person name="Dougan E. K."/>
            <person name="Rhodes N."/>
            <person name="Thang M."/>
            <person name="Chan C."/>
        </authorList>
    </citation>
    <scope>NUCLEOTIDE SEQUENCE</scope>
</reference>
<feature type="signal peptide" evidence="1">
    <location>
        <begin position="1"/>
        <end position="22"/>
    </location>
</feature>
<dbReference type="EMBL" id="CAJNNV010027782">
    <property type="protein sequence ID" value="CAE8621620.1"/>
    <property type="molecule type" value="Genomic_DNA"/>
</dbReference>
<keyword evidence="1" id="KW-0732">Signal</keyword>
<evidence type="ECO:0000313" key="3">
    <source>
        <dbReference type="Proteomes" id="UP000654075"/>
    </source>
</evidence>
<evidence type="ECO:0008006" key="4">
    <source>
        <dbReference type="Google" id="ProtNLM"/>
    </source>
</evidence>
<feature type="non-terminal residue" evidence="2">
    <location>
        <position position="446"/>
    </location>
</feature>
<gene>
    <name evidence="2" type="ORF">PGLA1383_LOCUS39136</name>
</gene>
<accession>A0A813G5Q3</accession>